<dbReference type="PANTHER" id="PTHR42861">
    <property type="entry name" value="CALCIUM-TRANSPORTING ATPASE"/>
    <property type="match status" value="1"/>
</dbReference>
<keyword evidence="5" id="KW-1278">Translocase</keyword>
<dbReference type="Proteomes" id="UP001597034">
    <property type="component" value="Unassembled WGS sequence"/>
</dbReference>
<dbReference type="InterPro" id="IPR023214">
    <property type="entry name" value="HAD_sf"/>
</dbReference>
<feature type="transmembrane region" description="Helical" evidence="9">
    <location>
        <begin position="683"/>
        <end position="709"/>
    </location>
</feature>
<dbReference type="InterPro" id="IPR006068">
    <property type="entry name" value="ATPase_P-typ_cation-transptr_C"/>
</dbReference>
<evidence type="ECO:0000256" key="1">
    <source>
        <dbReference type="ARBA" id="ARBA00004141"/>
    </source>
</evidence>
<dbReference type="SFLD" id="SFLDG00002">
    <property type="entry name" value="C1.7:_P-type_atpase_like"/>
    <property type="match status" value="1"/>
</dbReference>
<dbReference type="Gene3D" id="1.20.1110.10">
    <property type="entry name" value="Calcium-transporting ATPase, transmembrane domain"/>
    <property type="match status" value="1"/>
</dbReference>
<dbReference type="GO" id="GO:0016020">
    <property type="term" value="C:membrane"/>
    <property type="evidence" value="ECO:0007669"/>
    <property type="project" value="UniProtKB-SubCell"/>
</dbReference>
<evidence type="ECO:0000256" key="4">
    <source>
        <dbReference type="ARBA" id="ARBA00022840"/>
    </source>
</evidence>
<dbReference type="SFLD" id="SFLDF00027">
    <property type="entry name" value="p-type_atpase"/>
    <property type="match status" value="1"/>
</dbReference>
<proteinExistence type="predicted"/>
<dbReference type="InterPro" id="IPR023299">
    <property type="entry name" value="ATPase_P-typ_cyto_dom_N"/>
</dbReference>
<dbReference type="Pfam" id="PF00122">
    <property type="entry name" value="E1-E2_ATPase"/>
    <property type="match status" value="1"/>
</dbReference>
<dbReference type="Pfam" id="PF13246">
    <property type="entry name" value="Cation_ATPase"/>
    <property type="match status" value="1"/>
</dbReference>
<evidence type="ECO:0000313" key="12">
    <source>
        <dbReference type="Proteomes" id="UP001597034"/>
    </source>
</evidence>
<feature type="transmembrane region" description="Helical" evidence="9">
    <location>
        <begin position="243"/>
        <end position="261"/>
    </location>
</feature>
<evidence type="ECO:0000313" key="11">
    <source>
        <dbReference type="EMBL" id="MFD1644560.1"/>
    </source>
</evidence>
<dbReference type="NCBIfam" id="TIGR01494">
    <property type="entry name" value="ATPase_P-type"/>
    <property type="match status" value="3"/>
</dbReference>
<dbReference type="Gene3D" id="3.40.50.1000">
    <property type="entry name" value="HAD superfamily/HAD-like"/>
    <property type="match status" value="1"/>
</dbReference>
<dbReference type="InterPro" id="IPR018303">
    <property type="entry name" value="ATPase_P-typ_P_site"/>
</dbReference>
<feature type="transmembrane region" description="Helical" evidence="9">
    <location>
        <begin position="783"/>
        <end position="806"/>
    </location>
</feature>
<dbReference type="RefSeq" id="WP_256399826.1">
    <property type="nucleotide sequence ID" value="NZ_JANHJR010000002.1"/>
</dbReference>
<comment type="subcellular location">
    <subcellularLocation>
        <location evidence="1">Membrane</location>
        <topology evidence="1">Multi-pass membrane protein</topology>
    </subcellularLocation>
</comment>
<evidence type="ECO:0000256" key="8">
    <source>
        <dbReference type="SAM" id="MobiDB-lite"/>
    </source>
</evidence>
<dbReference type="InterPro" id="IPR044492">
    <property type="entry name" value="P_typ_ATPase_HD_dom"/>
</dbReference>
<evidence type="ECO:0000256" key="3">
    <source>
        <dbReference type="ARBA" id="ARBA00022741"/>
    </source>
</evidence>
<evidence type="ECO:0000256" key="5">
    <source>
        <dbReference type="ARBA" id="ARBA00022967"/>
    </source>
</evidence>
<keyword evidence="6 9" id="KW-1133">Transmembrane helix</keyword>
<organism evidence="11 12">
    <name type="scientific">Haloarchaeobius litoreus</name>
    <dbReference type="NCBI Taxonomy" id="755306"/>
    <lineage>
        <taxon>Archaea</taxon>
        <taxon>Methanobacteriati</taxon>
        <taxon>Methanobacteriota</taxon>
        <taxon>Stenosarchaea group</taxon>
        <taxon>Halobacteria</taxon>
        <taxon>Halobacteriales</taxon>
        <taxon>Halorubellaceae</taxon>
        <taxon>Haloarchaeobius</taxon>
    </lineage>
</organism>
<name>A0ABD6DFE1_9EURY</name>
<dbReference type="PRINTS" id="PR00120">
    <property type="entry name" value="HATPASE"/>
</dbReference>
<dbReference type="EMBL" id="JBHUDO010000001">
    <property type="protein sequence ID" value="MFD1644560.1"/>
    <property type="molecule type" value="Genomic_DNA"/>
</dbReference>
<dbReference type="SUPFAM" id="SSF81653">
    <property type="entry name" value="Calcium ATPase, transduction domain A"/>
    <property type="match status" value="1"/>
</dbReference>
<evidence type="ECO:0000256" key="9">
    <source>
        <dbReference type="SAM" id="Phobius"/>
    </source>
</evidence>
<feature type="transmembrane region" description="Helical" evidence="9">
    <location>
        <begin position="853"/>
        <end position="874"/>
    </location>
</feature>
<dbReference type="InterPro" id="IPR004014">
    <property type="entry name" value="ATPase_P-typ_cation-transptr_N"/>
</dbReference>
<dbReference type="PRINTS" id="PR00119">
    <property type="entry name" value="CATATPASE"/>
</dbReference>
<feature type="domain" description="Cation-transporting P-type ATPase N-terminal" evidence="10">
    <location>
        <begin position="2"/>
        <end position="75"/>
    </location>
</feature>
<feature type="region of interest" description="Disordered" evidence="8">
    <location>
        <begin position="347"/>
        <end position="376"/>
    </location>
</feature>
<gene>
    <name evidence="11" type="ORF">ACFSBL_02590</name>
</gene>
<feature type="transmembrane region" description="Helical" evidence="9">
    <location>
        <begin position="50"/>
        <end position="73"/>
    </location>
</feature>
<evidence type="ECO:0000256" key="7">
    <source>
        <dbReference type="ARBA" id="ARBA00023136"/>
    </source>
</evidence>
<evidence type="ECO:0000256" key="6">
    <source>
        <dbReference type="ARBA" id="ARBA00022989"/>
    </source>
</evidence>
<keyword evidence="2 9" id="KW-0812">Transmembrane</keyword>
<feature type="transmembrane region" description="Helical" evidence="9">
    <location>
        <begin position="755"/>
        <end position="777"/>
    </location>
</feature>
<dbReference type="Gene3D" id="3.40.1110.10">
    <property type="entry name" value="Calcium-transporting ATPase, cytoplasmic domain N"/>
    <property type="match status" value="1"/>
</dbReference>
<evidence type="ECO:0000259" key="10">
    <source>
        <dbReference type="SMART" id="SM00831"/>
    </source>
</evidence>
<keyword evidence="12" id="KW-1185">Reference proteome</keyword>
<keyword evidence="4" id="KW-0067">ATP-binding</keyword>
<reference evidence="11 12" key="1">
    <citation type="journal article" date="2019" name="Int. J. Syst. Evol. Microbiol.">
        <title>The Global Catalogue of Microorganisms (GCM) 10K type strain sequencing project: providing services to taxonomists for standard genome sequencing and annotation.</title>
        <authorList>
            <consortium name="The Broad Institute Genomics Platform"/>
            <consortium name="The Broad Institute Genome Sequencing Center for Infectious Disease"/>
            <person name="Wu L."/>
            <person name="Ma J."/>
        </authorList>
    </citation>
    <scope>NUCLEOTIDE SEQUENCE [LARGE SCALE GENOMIC DNA]</scope>
    <source>
        <strain evidence="11 12">CGMCC 1.10390</strain>
    </source>
</reference>
<dbReference type="Pfam" id="PF00689">
    <property type="entry name" value="Cation_ATPase_C"/>
    <property type="match status" value="1"/>
</dbReference>
<dbReference type="InterPro" id="IPR059000">
    <property type="entry name" value="ATPase_P-type_domA"/>
</dbReference>
<dbReference type="InterPro" id="IPR008250">
    <property type="entry name" value="ATPase_P-typ_transduc_dom_A_sf"/>
</dbReference>
<accession>A0ABD6DFE1</accession>
<dbReference type="InterPro" id="IPR036412">
    <property type="entry name" value="HAD-like_sf"/>
</dbReference>
<comment type="caution">
    <text evidence="11">The sequence shown here is derived from an EMBL/GenBank/DDBJ whole genome shotgun (WGS) entry which is preliminary data.</text>
</comment>
<dbReference type="SUPFAM" id="SSF81665">
    <property type="entry name" value="Calcium ATPase, transmembrane domain M"/>
    <property type="match status" value="1"/>
</dbReference>
<evidence type="ECO:0000256" key="2">
    <source>
        <dbReference type="ARBA" id="ARBA00022692"/>
    </source>
</evidence>
<dbReference type="SFLD" id="SFLDS00003">
    <property type="entry name" value="Haloacid_Dehalogenase"/>
    <property type="match status" value="1"/>
</dbReference>
<feature type="transmembrane region" description="Helical" evidence="9">
    <location>
        <begin position="79"/>
        <end position="95"/>
    </location>
</feature>
<dbReference type="PROSITE" id="PS00154">
    <property type="entry name" value="ATPASE_E1_E2"/>
    <property type="match status" value="1"/>
</dbReference>
<sequence>MAWHTEDVEAVFEELDSSPDGLDPDEAAQRLEEHGPNEIQTEAARGPLRVFLAQFTSALIWVLIAAAALSLLVGHAVDAILIAIILLANGIFGFVQEYRAEQSLEALRELSAPEVTVRRGGEQRTVLATELVPGDVVVLGEGDVVTADARVVEAHSIEVDEAALTGESVPVSKSTGTLPAETPLAERTNTVYRGTSVTRGRAEVVVVGTGMETEMGAIATELLTAEETQTPLQRSLDALGRRLGVGVIALAAIVIPVLVYGGTSWVQAGLTGVSLAVAAIPEGLPAIVTLTLALGVRKMAEENALVRTLPAVEALGAVEVVCTDKTGTLTEGEMRVQTGWVYDETVDLGEGSGSGGDETADPAASDGGEVPDTAEPVDAAETGDRVGLLLEIGALCNDATTEDGDPTERALVAAAADHGIDVEALRGERERVDEVPFSSERKRMATVHDDVVYVKGAPGVVLERSSRILTDDGPVELDEATRERVGEQVETFADDALRVLAFAYRERGDDGDDGDIEENLVFVGLQGLMDPPRREVHDAIADTHRAGIGVKMITGDNAVTAGAVAREVGIESDVMTGSEVAALSDEELRERVQKTHVFARAEPVHKVRILKALQASGYSVAMTGDGVNDAPALKNADVGIAMGIRGTDVAKQASDIVLLDDNYATIRTAIERGRKIFDNVWKFVAYLLSANAAEVALVFIASLFGYLVLPAVQLLWINLLTDGLPALALGTDPAGDVMDREPRNRDAGIIDREMLTFIGGAGLVVTVVMLGLLVYVLDGAASVTPYAMTMVFTGFVVFEFLKLYVVRWSRDTPLVSNRWLALAVGASLVLHLSVLYTPLSAYFGTVALTLGDWGVLGTALLVGLGPMLAVGWFVKRHTGHHEDGGGDDETELSPGAAG</sequence>
<dbReference type="SUPFAM" id="SSF56784">
    <property type="entry name" value="HAD-like"/>
    <property type="match status" value="1"/>
</dbReference>
<dbReference type="Pfam" id="PF00690">
    <property type="entry name" value="Cation_ATPase_N"/>
    <property type="match status" value="1"/>
</dbReference>
<protein>
    <submittedName>
        <fullName evidence="11">Cation-translocating P-type ATPase</fullName>
    </submittedName>
</protein>
<dbReference type="SUPFAM" id="SSF81660">
    <property type="entry name" value="Metal cation-transporting ATPase, ATP-binding domain N"/>
    <property type="match status" value="1"/>
</dbReference>
<keyword evidence="3" id="KW-0547">Nucleotide-binding</keyword>
<dbReference type="SMART" id="SM00831">
    <property type="entry name" value="Cation_ATPase_N"/>
    <property type="match status" value="1"/>
</dbReference>
<dbReference type="AlphaFoldDB" id="A0ABD6DFE1"/>
<dbReference type="InterPro" id="IPR001757">
    <property type="entry name" value="P_typ_ATPase"/>
</dbReference>
<dbReference type="InterPro" id="IPR023298">
    <property type="entry name" value="ATPase_P-typ_TM_dom_sf"/>
</dbReference>
<keyword evidence="7 9" id="KW-0472">Membrane</keyword>
<dbReference type="Gene3D" id="2.70.150.10">
    <property type="entry name" value="Calcium-transporting ATPase, cytoplasmic transduction domain A"/>
    <property type="match status" value="1"/>
</dbReference>
<dbReference type="GO" id="GO:0005524">
    <property type="term" value="F:ATP binding"/>
    <property type="evidence" value="ECO:0007669"/>
    <property type="project" value="UniProtKB-KW"/>
</dbReference>
<feature type="transmembrane region" description="Helical" evidence="9">
    <location>
        <begin position="818"/>
        <end position="841"/>
    </location>
</feature>